<evidence type="ECO:0000313" key="1">
    <source>
        <dbReference type="EMBL" id="KAB1215237.1"/>
    </source>
</evidence>
<evidence type="ECO:0000313" key="2">
    <source>
        <dbReference type="Proteomes" id="UP000516437"/>
    </source>
</evidence>
<organism evidence="1 2">
    <name type="scientific">Morella rubra</name>
    <name type="common">Chinese bayberry</name>
    <dbReference type="NCBI Taxonomy" id="262757"/>
    <lineage>
        <taxon>Eukaryota</taxon>
        <taxon>Viridiplantae</taxon>
        <taxon>Streptophyta</taxon>
        <taxon>Embryophyta</taxon>
        <taxon>Tracheophyta</taxon>
        <taxon>Spermatophyta</taxon>
        <taxon>Magnoliopsida</taxon>
        <taxon>eudicotyledons</taxon>
        <taxon>Gunneridae</taxon>
        <taxon>Pentapetalae</taxon>
        <taxon>rosids</taxon>
        <taxon>fabids</taxon>
        <taxon>Fagales</taxon>
        <taxon>Myricaceae</taxon>
        <taxon>Morella</taxon>
    </lineage>
</organism>
<dbReference type="AlphaFoldDB" id="A0A6A1VTH1"/>
<reference evidence="1 2" key="1">
    <citation type="journal article" date="2019" name="Plant Biotechnol. J.">
        <title>The red bayberry genome and genetic basis of sex determination.</title>
        <authorList>
            <person name="Jia H.M."/>
            <person name="Jia H.J."/>
            <person name="Cai Q.L."/>
            <person name="Wang Y."/>
            <person name="Zhao H.B."/>
            <person name="Yang W.F."/>
            <person name="Wang G.Y."/>
            <person name="Li Y.H."/>
            <person name="Zhan D.L."/>
            <person name="Shen Y.T."/>
            <person name="Niu Q.F."/>
            <person name="Chang L."/>
            <person name="Qiu J."/>
            <person name="Zhao L."/>
            <person name="Xie H.B."/>
            <person name="Fu W.Y."/>
            <person name="Jin J."/>
            <person name="Li X.W."/>
            <person name="Jiao Y."/>
            <person name="Zhou C.C."/>
            <person name="Tu T."/>
            <person name="Chai C.Y."/>
            <person name="Gao J.L."/>
            <person name="Fan L.J."/>
            <person name="van de Weg E."/>
            <person name="Wang J.Y."/>
            <person name="Gao Z.S."/>
        </authorList>
    </citation>
    <scope>NUCLEOTIDE SEQUENCE [LARGE SCALE GENOMIC DNA]</scope>
    <source>
        <tissue evidence="1">Leaves</tissue>
    </source>
</reference>
<keyword evidence="2" id="KW-1185">Reference proteome</keyword>
<comment type="caution">
    <text evidence="1">The sequence shown here is derived from an EMBL/GenBank/DDBJ whole genome shotgun (WGS) entry which is preliminary data.</text>
</comment>
<dbReference type="Proteomes" id="UP000516437">
    <property type="component" value="Chromosome 4"/>
</dbReference>
<dbReference type="EMBL" id="RXIC02000022">
    <property type="protein sequence ID" value="KAB1215237.1"/>
    <property type="molecule type" value="Genomic_DNA"/>
</dbReference>
<accession>A0A6A1VTH1</accession>
<sequence>MAKPAEKEFFRMKEKKLCRRNITPYQSATPSPGRPFLSGRLRGGSRLPRVALFRRDELRRSQLKVAKALQSWSLSQSTLAREALKQLGFCS</sequence>
<gene>
    <name evidence="1" type="ORF">CJ030_MR4G004166</name>
</gene>
<protein>
    <submittedName>
        <fullName evidence="1">Uncharacterized protein</fullName>
    </submittedName>
</protein>
<proteinExistence type="predicted"/>
<name>A0A6A1VTH1_9ROSI</name>